<evidence type="ECO:0000313" key="2">
    <source>
        <dbReference type="Proteomes" id="UP000292082"/>
    </source>
</evidence>
<accession>A0A4Q9PZL0</accession>
<dbReference type="AlphaFoldDB" id="A0A4Q9PZL0"/>
<dbReference type="Proteomes" id="UP000292082">
    <property type="component" value="Unassembled WGS sequence"/>
</dbReference>
<sequence length="70" mass="7439">MGSSSGSLAIASLSSSLRSRRRIYDFLRPIQQHANDGGAPLVTYSAAATCSRWRSSPPARTTDGWSTIPG</sequence>
<evidence type="ECO:0000313" key="1">
    <source>
        <dbReference type="EMBL" id="TBU60050.1"/>
    </source>
</evidence>
<keyword evidence="2" id="KW-1185">Reference proteome</keyword>
<proteinExistence type="predicted"/>
<name>A0A4Q9PZL0_9APHY</name>
<gene>
    <name evidence="1" type="ORF">BD310DRAFT_923780</name>
</gene>
<reference evidence="1 2" key="1">
    <citation type="submission" date="2019-01" db="EMBL/GenBank/DDBJ databases">
        <title>Draft genome sequences of three monokaryotic isolates of the white-rot basidiomycete fungus Dichomitus squalens.</title>
        <authorList>
            <consortium name="DOE Joint Genome Institute"/>
            <person name="Lopez S.C."/>
            <person name="Andreopoulos B."/>
            <person name="Pangilinan J."/>
            <person name="Lipzen A."/>
            <person name="Riley R."/>
            <person name="Ahrendt S."/>
            <person name="Ng V."/>
            <person name="Barry K."/>
            <person name="Daum C."/>
            <person name="Grigoriev I.V."/>
            <person name="Hilden K.S."/>
            <person name="Makela M.R."/>
            <person name="de Vries R.P."/>
        </authorList>
    </citation>
    <scope>NUCLEOTIDE SEQUENCE [LARGE SCALE GENOMIC DNA]</scope>
    <source>
        <strain evidence="1 2">CBS 464.89</strain>
    </source>
</reference>
<organism evidence="1 2">
    <name type="scientific">Dichomitus squalens</name>
    <dbReference type="NCBI Taxonomy" id="114155"/>
    <lineage>
        <taxon>Eukaryota</taxon>
        <taxon>Fungi</taxon>
        <taxon>Dikarya</taxon>
        <taxon>Basidiomycota</taxon>
        <taxon>Agaricomycotina</taxon>
        <taxon>Agaricomycetes</taxon>
        <taxon>Polyporales</taxon>
        <taxon>Polyporaceae</taxon>
        <taxon>Dichomitus</taxon>
    </lineage>
</organism>
<dbReference type="EMBL" id="ML145108">
    <property type="protein sequence ID" value="TBU60050.1"/>
    <property type="molecule type" value="Genomic_DNA"/>
</dbReference>
<protein>
    <submittedName>
        <fullName evidence="1">Uncharacterized protein</fullName>
    </submittedName>
</protein>